<dbReference type="PANTHER" id="PTHR11042">
    <property type="entry name" value="EUKARYOTIC TRANSLATION INITIATION FACTOR 2-ALPHA KINASE EIF2-ALPHA KINASE -RELATED"/>
    <property type="match status" value="1"/>
</dbReference>
<keyword evidence="16" id="KW-1185">Reference proteome</keyword>
<evidence type="ECO:0000256" key="4">
    <source>
        <dbReference type="ARBA" id="ARBA00022741"/>
    </source>
</evidence>
<dbReference type="InterPro" id="IPR017441">
    <property type="entry name" value="Protein_kinase_ATP_BS"/>
</dbReference>
<dbReference type="EC" id="2.7.10.2" evidence="1"/>
<evidence type="ECO:0000256" key="10">
    <source>
        <dbReference type="ARBA" id="ARBA00067836"/>
    </source>
</evidence>
<keyword evidence="7" id="KW-0460">Magnesium</keyword>
<keyword evidence="6 11" id="KW-0067">ATP-binding</keyword>
<dbReference type="PROSITE" id="PS50011">
    <property type="entry name" value="PROTEIN_KINASE_DOM"/>
    <property type="match status" value="1"/>
</dbReference>
<dbReference type="InterPro" id="IPR000719">
    <property type="entry name" value="Prot_kinase_dom"/>
</dbReference>
<evidence type="ECO:0000256" key="2">
    <source>
        <dbReference type="ARBA" id="ARBA00022679"/>
    </source>
</evidence>
<comment type="caution">
    <text evidence="15">The sequence shown here is derived from an EMBL/GenBank/DDBJ whole genome shotgun (WGS) entry which is preliminary data.</text>
</comment>
<dbReference type="GO" id="GO:0005524">
    <property type="term" value="F:ATP binding"/>
    <property type="evidence" value="ECO:0007669"/>
    <property type="project" value="UniProtKB-UniRule"/>
</dbReference>
<keyword evidence="2" id="KW-0808">Transferase</keyword>
<dbReference type="Gene3D" id="3.30.200.20">
    <property type="entry name" value="Phosphorylase Kinase, domain 1"/>
    <property type="match status" value="1"/>
</dbReference>
<dbReference type="EMBL" id="JBBWWQ010000009">
    <property type="protein sequence ID" value="KAK8938654.1"/>
    <property type="molecule type" value="Genomic_DNA"/>
</dbReference>
<evidence type="ECO:0000256" key="12">
    <source>
        <dbReference type="RuleBase" id="RU000304"/>
    </source>
</evidence>
<organism evidence="15 16">
    <name type="scientific">Platanthera zijinensis</name>
    <dbReference type="NCBI Taxonomy" id="2320716"/>
    <lineage>
        <taxon>Eukaryota</taxon>
        <taxon>Viridiplantae</taxon>
        <taxon>Streptophyta</taxon>
        <taxon>Embryophyta</taxon>
        <taxon>Tracheophyta</taxon>
        <taxon>Spermatophyta</taxon>
        <taxon>Magnoliopsida</taxon>
        <taxon>Liliopsida</taxon>
        <taxon>Asparagales</taxon>
        <taxon>Orchidaceae</taxon>
        <taxon>Orchidoideae</taxon>
        <taxon>Orchideae</taxon>
        <taxon>Orchidinae</taxon>
        <taxon>Platanthera</taxon>
    </lineage>
</organism>
<evidence type="ECO:0000259" key="14">
    <source>
        <dbReference type="PROSITE" id="PS50011"/>
    </source>
</evidence>
<dbReference type="PROSITE" id="PS00108">
    <property type="entry name" value="PROTEIN_KINASE_ST"/>
    <property type="match status" value="1"/>
</dbReference>
<dbReference type="AlphaFoldDB" id="A0AAP0BHD5"/>
<dbReference type="FunFam" id="3.30.200.20:FF:000356">
    <property type="entry name" value="WEE protein kinase"/>
    <property type="match status" value="1"/>
</dbReference>
<keyword evidence="12" id="KW-0723">Serine/threonine-protein kinase</keyword>
<feature type="domain" description="Protein kinase" evidence="14">
    <location>
        <begin position="241"/>
        <end position="482"/>
    </location>
</feature>
<dbReference type="SMART" id="SM00220">
    <property type="entry name" value="S_TKc"/>
    <property type="match status" value="1"/>
</dbReference>
<comment type="similarity">
    <text evidence="9">Belongs to the protein kinase superfamily. Ser/Thr protein kinase family. GCN2 subfamily.</text>
</comment>
<evidence type="ECO:0000256" key="13">
    <source>
        <dbReference type="SAM" id="MobiDB-lite"/>
    </source>
</evidence>
<feature type="binding site" evidence="11">
    <location>
        <position position="270"/>
    </location>
    <ligand>
        <name>ATP</name>
        <dbReference type="ChEBI" id="CHEBI:30616"/>
    </ligand>
</feature>
<sequence>MRKRKTPASRGKGSSQRSTAAEAPKRTKRSFPAGDLSRHLERIPRFPLQQLFVPPPASRFQRKLLEASDGFDDRLLLDEGGEDVAADRDCILSQDFFCTPDYITPEMPNNLNLNKENIDCPKSPEKSIRNKKCKQDYSPCILPSTNIQFGDEDAKVKFDDFDPDDVSKCKSVRPGSEKKRYVSQSALALRSQVMPPPCFKNPYLTANSLIAVDVFGDRLAKNTGFCPSIGGDGISRYRTDFHEIEQIGSGNFSNVFKVLKRIDGCLYAVKHSIKQFRNDMERRYALREVQALAALGYHANIVGYHTSWFENEKLHIQMELCDQSLSNGYIFRSGDIFKVLYHMASALHYMHERGIAHMDVKPENIYVKCGAYKLGDFGCAILTDRSLPIEEGDSRYMPHEILQDKYEHLDKVDIFSLGAAIYELVKGSPLPESGPLFCNLREGRIPLLPGYSMQFQSVLRAMMDSDPVRRPSAREIMENPIFEKMIQTSSRNE</sequence>
<evidence type="ECO:0000256" key="3">
    <source>
        <dbReference type="ARBA" id="ARBA00022723"/>
    </source>
</evidence>
<dbReference type="InterPro" id="IPR011009">
    <property type="entry name" value="Kinase-like_dom_sf"/>
</dbReference>
<dbReference type="PROSITE" id="PS00107">
    <property type="entry name" value="PROTEIN_KINASE_ATP"/>
    <property type="match status" value="1"/>
</dbReference>
<evidence type="ECO:0000256" key="9">
    <source>
        <dbReference type="ARBA" id="ARBA00037982"/>
    </source>
</evidence>
<dbReference type="Gene3D" id="1.10.510.10">
    <property type="entry name" value="Transferase(Phosphotransferase) domain 1"/>
    <property type="match status" value="1"/>
</dbReference>
<gene>
    <name evidence="15" type="primary">WEE1</name>
    <name evidence="15" type="ORF">KSP39_PZI010884</name>
</gene>
<dbReference type="GO" id="GO:0005634">
    <property type="term" value="C:nucleus"/>
    <property type="evidence" value="ECO:0007669"/>
    <property type="project" value="TreeGrafter"/>
</dbReference>
<dbReference type="InterPro" id="IPR008271">
    <property type="entry name" value="Ser/Thr_kinase_AS"/>
</dbReference>
<evidence type="ECO:0000256" key="6">
    <source>
        <dbReference type="ARBA" id="ARBA00022840"/>
    </source>
</evidence>
<keyword evidence="8" id="KW-0829">Tyrosine-protein kinase</keyword>
<evidence type="ECO:0000256" key="5">
    <source>
        <dbReference type="ARBA" id="ARBA00022777"/>
    </source>
</evidence>
<dbReference type="FunFam" id="1.10.510.10:FF:000531">
    <property type="entry name" value="Wee1-like protein kinase"/>
    <property type="match status" value="1"/>
</dbReference>
<evidence type="ECO:0000313" key="15">
    <source>
        <dbReference type="EMBL" id="KAK8938654.1"/>
    </source>
</evidence>
<keyword evidence="4 11" id="KW-0547">Nucleotide-binding</keyword>
<accession>A0AAP0BHD5</accession>
<evidence type="ECO:0000256" key="7">
    <source>
        <dbReference type="ARBA" id="ARBA00022842"/>
    </source>
</evidence>
<evidence type="ECO:0000256" key="11">
    <source>
        <dbReference type="PROSITE-ProRule" id="PRU10141"/>
    </source>
</evidence>
<reference evidence="15 16" key="1">
    <citation type="journal article" date="2022" name="Nat. Plants">
        <title>Genomes of leafy and leafless Platanthera orchids illuminate the evolution of mycoheterotrophy.</title>
        <authorList>
            <person name="Li M.H."/>
            <person name="Liu K.W."/>
            <person name="Li Z."/>
            <person name="Lu H.C."/>
            <person name="Ye Q.L."/>
            <person name="Zhang D."/>
            <person name="Wang J.Y."/>
            <person name="Li Y.F."/>
            <person name="Zhong Z.M."/>
            <person name="Liu X."/>
            <person name="Yu X."/>
            <person name="Liu D.K."/>
            <person name="Tu X.D."/>
            <person name="Liu B."/>
            <person name="Hao Y."/>
            <person name="Liao X.Y."/>
            <person name="Jiang Y.T."/>
            <person name="Sun W.H."/>
            <person name="Chen J."/>
            <person name="Chen Y.Q."/>
            <person name="Ai Y."/>
            <person name="Zhai J.W."/>
            <person name="Wu S.S."/>
            <person name="Zhou Z."/>
            <person name="Hsiao Y.Y."/>
            <person name="Wu W.L."/>
            <person name="Chen Y.Y."/>
            <person name="Lin Y.F."/>
            <person name="Hsu J.L."/>
            <person name="Li C.Y."/>
            <person name="Wang Z.W."/>
            <person name="Zhao X."/>
            <person name="Zhong W.Y."/>
            <person name="Ma X.K."/>
            <person name="Ma L."/>
            <person name="Huang J."/>
            <person name="Chen G.Z."/>
            <person name="Huang M.Z."/>
            <person name="Huang L."/>
            <person name="Peng D.H."/>
            <person name="Luo Y.B."/>
            <person name="Zou S.Q."/>
            <person name="Chen S.P."/>
            <person name="Lan S."/>
            <person name="Tsai W.C."/>
            <person name="Van de Peer Y."/>
            <person name="Liu Z.J."/>
        </authorList>
    </citation>
    <scope>NUCLEOTIDE SEQUENCE [LARGE SCALE GENOMIC DNA]</scope>
    <source>
        <strain evidence="15">Lor287</strain>
    </source>
</reference>
<evidence type="ECO:0000256" key="1">
    <source>
        <dbReference type="ARBA" id="ARBA00011903"/>
    </source>
</evidence>
<dbReference type="Proteomes" id="UP001418222">
    <property type="component" value="Unassembled WGS sequence"/>
</dbReference>
<evidence type="ECO:0000256" key="8">
    <source>
        <dbReference type="ARBA" id="ARBA00023137"/>
    </source>
</evidence>
<dbReference type="GO" id="GO:0005737">
    <property type="term" value="C:cytoplasm"/>
    <property type="evidence" value="ECO:0007669"/>
    <property type="project" value="TreeGrafter"/>
</dbReference>
<dbReference type="GO" id="GO:0046872">
    <property type="term" value="F:metal ion binding"/>
    <property type="evidence" value="ECO:0007669"/>
    <property type="project" value="UniProtKB-KW"/>
</dbReference>
<protein>
    <recommendedName>
        <fullName evidence="10">Wee1-like protein kinase</fullName>
        <ecNumber evidence="1">2.7.10.2</ecNumber>
    </recommendedName>
</protein>
<name>A0AAP0BHD5_9ASPA</name>
<keyword evidence="3" id="KW-0479">Metal-binding</keyword>
<dbReference type="InterPro" id="IPR050339">
    <property type="entry name" value="CC_SR_Kinase"/>
</dbReference>
<dbReference type="SUPFAM" id="SSF56112">
    <property type="entry name" value="Protein kinase-like (PK-like)"/>
    <property type="match status" value="1"/>
</dbReference>
<dbReference type="GO" id="GO:0004674">
    <property type="term" value="F:protein serine/threonine kinase activity"/>
    <property type="evidence" value="ECO:0007669"/>
    <property type="project" value="UniProtKB-KW"/>
</dbReference>
<dbReference type="PANTHER" id="PTHR11042:SF185">
    <property type="entry name" value="WEE1-LIKE PROTEIN KINASE"/>
    <property type="match status" value="1"/>
</dbReference>
<proteinExistence type="inferred from homology"/>
<keyword evidence="5 15" id="KW-0418">Kinase</keyword>
<dbReference type="Pfam" id="PF00069">
    <property type="entry name" value="Pkinase"/>
    <property type="match status" value="1"/>
</dbReference>
<feature type="region of interest" description="Disordered" evidence="13">
    <location>
        <begin position="1"/>
        <end position="34"/>
    </location>
</feature>
<evidence type="ECO:0000313" key="16">
    <source>
        <dbReference type="Proteomes" id="UP001418222"/>
    </source>
</evidence>
<dbReference type="GO" id="GO:0004715">
    <property type="term" value="F:non-membrane spanning protein tyrosine kinase activity"/>
    <property type="evidence" value="ECO:0007669"/>
    <property type="project" value="UniProtKB-EC"/>
</dbReference>